<proteinExistence type="predicted"/>
<accession>A0AAU9IW09</accession>
<evidence type="ECO:0000313" key="2">
    <source>
        <dbReference type="Proteomes" id="UP001162131"/>
    </source>
</evidence>
<evidence type="ECO:0000313" key="1">
    <source>
        <dbReference type="EMBL" id="CAG9318230.1"/>
    </source>
</evidence>
<dbReference type="AlphaFoldDB" id="A0AAU9IW09"/>
<keyword evidence="2" id="KW-1185">Reference proteome</keyword>
<name>A0AAU9IW09_9CILI</name>
<comment type="caution">
    <text evidence="1">The sequence shown here is derived from an EMBL/GenBank/DDBJ whole genome shotgun (WGS) entry which is preliminary data.</text>
</comment>
<reference evidence="1" key="1">
    <citation type="submission" date="2021-09" db="EMBL/GenBank/DDBJ databases">
        <authorList>
            <consortium name="AG Swart"/>
            <person name="Singh M."/>
            <person name="Singh A."/>
            <person name="Seah K."/>
            <person name="Emmerich C."/>
        </authorList>
    </citation>
    <scope>NUCLEOTIDE SEQUENCE</scope>
    <source>
        <strain evidence="1">ATCC30299</strain>
    </source>
</reference>
<dbReference type="Proteomes" id="UP001162131">
    <property type="component" value="Unassembled WGS sequence"/>
</dbReference>
<sequence>MISLSNKDLKSINTQTSIELNDNAQESKINKIQIRIIHRKDSHQKISNYSKNFTEKILNDSQTVSLVNLNKLLETNTVNQQQAVAFQAGRCWSRSSTSRNKNAESVSPLPSEKCLINETGKVERYFKVNNEGRLEIKDYPNLRPRSAFKRTVDSSWPNMLRKSTPRIRVVDKELQSCFIQSKVGLKPKNRLLRKVSPCFGKKEEKEYTGYLSARIKHYSKSMLKNKNS</sequence>
<gene>
    <name evidence="1" type="ORF">BSTOLATCC_MIC20708</name>
</gene>
<organism evidence="1 2">
    <name type="scientific">Blepharisma stoltei</name>
    <dbReference type="NCBI Taxonomy" id="1481888"/>
    <lineage>
        <taxon>Eukaryota</taxon>
        <taxon>Sar</taxon>
        <taxon>Alveolata</taxon>
        <taxon>Ciliophora</taxon>
        <taxon>Postciliodesmatophora</taxon>
        <taxon>Heterotrichea</taxon>
        <taxon>Heterotrichida</taxon>
        <taxon>Blepharismidae</taxon>
        <taxon>Blepharisma</taxon>
    </lineage>
</organism>
<dbReference type="EMBL" id="CAJZBQ010000020">
    <property type="protein sequence ID" value="CAG9318230.1"/>
    <property type="molecule type" value="Genomic_DNA"/>
</dbReference>
<protein>
    <submittedName>
        <fullName evidence="1">Uncharacterized protein</fullName>
    </submittedName>
</protein>